<protein>
    <submittedName>
        <fullName evidence="2">Uncharacterized protein</fullName>
    </submittedName>
</protein>
<name>A0ABP9S9W7_9MICC</name>
<accession>A0ABP9S9W7</accession>
<feature type="compositionally biased region" description="Basic and acidic residues" evidence="1">
    <location>
        <begin position="42"/>
        <end position="56"/>
    </location>
</feature>
<reference evidence="3" key="1">
    <citation type="journal article" date="2019" name="Int. J. Syst. Evol. Microbiol.">
        <title>The Global Catalogue of Microorganisms (GCM) 10K type strain sequencing project: providing services to taxonomists for standard genome sequencing and annotation.</title>
        <authorList>
            <consortium name="The Broad Institute Genomics Platform"/>
            <consortium name="The Broad Institute Genome Sequencing Center for Infectious Disease"/>
            <person name="Wu L."/>
            <person name="Ma J."/>
        </authorList>
    </citation>
    <scope>NUCLEOTIDE SEQUENCE [LARGE SCALE GENOMIC DNA]</scope>
    <source>
        <strain evidence="3">JCM 18514</strain>
    </source>
</reference>
<evidence type="ECO:0000313" key="2">
    <source>
        <dbReference type="EMBL" id="GAA5193243.1"/>
    </source>
</evidence>
<comment type="caution">
    <text evidence="2">The sequence shown here is derived from an EMBL/GenBank/DDBJ whole genome shotgun (WGS) entry which is preliminary data.</text>
</comment>
<feature type="compositionally biased region" description="Basic and acidic residues" evidence="1">
    <location>
        <begin position="20"/>
        <end position="32"/>
    </location>
</feature>
<feature type="region of interest" description="Disordered" evidence="1">
    <location>
        <begin position="1"/>
        <end position="104"/>
    </location>
</feature>
<dbReference type="Proteomes" id="UP001500200">
    <property type="component" value="Unassembled WGS sequence"/>
</dbReference>
<keyword evidence="3" id="KW-1185">Reference proteome</keyword>
<evidence type="ECO:0000313" key="3">
    <source>
        <dbReference type="Proteomes" id="UP001500200"/>
    </source>
</evidence>
<dbReference type="EMBL" id="BAABKK010000010">
    <property type="protein sequence ID" value="GAA5193243.1"/>
    <property type="molecule type" value="Genomic_DNA"/>
</dbReference>
<organism evidence="2 3">
    <name type="scientific">Arthrobacter gyeryongensis</name>
    <dbReference type="NCBI Taxonomy" id="1650592"/>
    <lineage>
        <taxon>Bacteria</taxon>
        <taxon>Bacillati</taxon>
        <taxon>Actinomycetota</taxon>
        <taxon>Actinomycetes</taxon>
        <taxon>Micrococcales</taxon>
        <taxon>Micrococcaceae</taxon>
        <taxon>Arthrobacter</taxon>
    </lineage>
</organism>
<sequence length="146" mass="16956">MEKDSSNEQPILGQPWPNSRCRDCQARDDERQWQFTDSQPGARREFPEETRGRAEKWLLTQSRDPSLEIREPITAPRDAQRNRTEPTIPPKEPQYDAPNDPTGSSEQRLIHILDARWLQCLYREYLGGIYRIALGCAAMCTLKDVQ</sequence>
<gene>
    <name evidence="2" type="ORF">GCM10023346_17490</name>
</gene>
<evidence type="ECO:0000256" key="1">
    <source>
        <dbReference type="SAM" id="MobiDB-lite"/>
    </source>
</evidence>
<proteinExistence type="predicted"/>